<evidence type="ECO:0000256" key="2">
    <source>
        <dbReference type="ARBA" id="ARBA00023277"/>
    </source>
</evidence>
<dbReference type="EMBL" id="SUKA01000005">
    <property type="protein sequence ID" value="TJY63958.1"/>
    <property type="molecule type" value="Genomic_DNA"/>
</dbReference>
<comment type="caution">
    <text evidence="4">The sequence shown here is derived from an EMBL/GenBank/DDBJ whole genome shotgun (WGS) entry which is preliminary data.</text>
</comment>
<accession>A0A4U0GY02</accession>
<sequence>MKKALRKTREWSFTLLFLVVISISYSCQNEVFKFSILQEVLDEPEALQMNVSTVSTLDTPMRESLAYQVIINGDTMDVWKETCYDLPQNGGITDVHTALFSYEAGAQVKIIVSEAFTNYTLSPKRFNIPVVKTGNELTFTMPAYYNFALAIPGRAPLFLFGAPDLISYKAGAVVFGKGMHYAPNGQFELESNTTYYLEEGAILVGKILIEDVSNVKLIGRGLIDDRTLPVPGNFVKIYRSHNVELRGFGVRHAALGWQVDMVNSSNVEVQHLNLLSFGQNNDGLDLGSGCHDVHFEHCFVGSGDDGFGWHATNAAADGEDPLYNCTAKNSIVWKGQVGVGIRIGSSLETSTVEQLHFKDIDLAKMTWGGYAVAIPHSDWAEVKDLIFEGIRDETTTNDRFVLAYIKQTSNSNPVYRPGTISDIQFIDCISSATSAVFEGYDANHMIQNVTFQNVKVGGRDMLQSDIVANVFTSNIIVQ</sequence>
<keyword evidence="3" id="KW-0624">Polysaccharide degradation</keyword>
<name>A0A4U0GY02_9SPHI</name>
<dbReference type="PROSITE" id="PS51257">
    <property type="entry name" value="PROKAR_LIPOPROTEIN"/>
    <property type="match status" value="1"/>
</dbReference>
<dbReference type="OrthoDB" id="9795222at2"/>
<dbReference type="SUPFAM" id="SSF51126">
    <property type="entry name" value="Pectin lyase-like"/>
    <property type="match status" value="1"/>
</dbReference>
<dbReference type="Gene3D" id="2.160.20.10">
    <property type="entry name" value="Single-stranded right-handed beta-helix, Pectin lyase-like"/>
    <property type="match status" value="1"/>
</dbReference>
<dbReference type="InterPro" id="IPR012334">
    <property type="entry name" value="Pectin_lyas_fold"/>
</dbReference>
<reference evidence="4 5" key="1">
    <citation type="submission" date="2019-04" db="EMBL/GenBank/DDBJ databases">
        <title>Sphingobacterium olei sp. nov., isolated from oil-contaminated soil.</title>
        <authorList>
            <person name="Liu B."/>
        </authorList>
    </citation>
    <scope>NUCLEOTIDE SEQUENCE [LARGE SCALE GENOMIC DNA]</scope>
    <source>
        <strain evidence="4 5">Y3L14</strain>
    </source>
</reference>
<evidence type="ECO:0000313" key="5">
    <source>
        <dbReference type="Proteomes" id="UP000309872"/>
    </source>
</evidence>
<evidence type="ECO:0000256" key="3">
    <source>
        <dbReference type="ARBA" id="ARBA00023326"/>
    </source>
</evidence>
<evidence type="ECO:0008006" key="6">
    <source>
        <dbReference type="Google" id="ProtNLM"/>
    </source>
</evidence>
<keyword evidence="5" id="KW-1185">Reference proteome</keyword>
<evidence type="ECO:0000313" key="4">
    <source>
        <dbReference type="EMBL" id="TJY63958.1"/>
    </source>
</evidence>
<gene>
    <name evidence="4" type="ORF">FAZ19_17015</name>
</gene>
<dbReference type="RefSeq" id="WP_136821949.1">
    <property type="nucleotide sequence ID" value="NZ_BMJX01000005.1"/>
</dbReference>
<proteinExistence type="predicted"/>
<dbReference type="PANTHER" id="PTHR31736:SF9">
    <property type="entry name" value="ENDO-XYLOGALACTURONAN HYDROLASE A-RELATED"/>
    <property type="match status" value="1"/>
</dbReference>
<protein>
    <recommendedName>
        <fullName evidence="6">Glycoside hydrolase</fullName>
    </recommendedName>
</protein>
<dbReference type="AlphaFoldDB" id="A0A4U0GY02"/>
<dbReference type="PANTHER" id="PTHR31736">
    <property type="match status" value="1"/>
</dbReference>
<dbReference type="InterPro" id="IPR011050">
    <property type="entry name" value="Pectin_lyase_fold/virulence"/>
</dbReference>
<evidence type="ECO:0000256" key="1">
    <source>
        <dbReference type="ARBA" id="ARBA00022737"/>
    </source>
</evidence>
<dbReference type="Proteomes" id="UP000309872">
    <property type="component" value="Unassembled WGS sequence"/>
</dbReference>
<keyword evidence="2" id="KW-0119">Carbohydrate metabolism</keyword>
<keyword evidence="1" id="KW-0677">Repeat</keyword>
<dbReference type="GO" id="GO:0000272">
    <property type="term" value="P:polysaccharide catabolic process"/>
    <property type="evidence" value="ECO:0007669"/>
    <property type="project" value="UniProtKB-KW"/>
</dbReference>
<organism evidence="4 5">
    <name type="scientific">Sphingobacterium alkalisoli</name>
    <dbReference type="NCBI Taxonomy" id="1874115"/>
    <lineage>
        <taxon>Bacteria</taxon>
        <taxon>Pseudomonadati</taxon>
        <taxon>Bacteroidota</taxon>
        <taxon>Sphingobacteriia</taxon>
        <taxon>Sphingobacteriales</taxon>
        <taxon>Sphingobacteriaceae</taxon>
        <taxon>Sphingobacterium</taxon>
    </lineage>
</organism>